<accession>A0ABR3BB06</accession>
<feature type="region of interest" description="Disordered" evidence="1">
    <location>
        <begin position="67"/>
        <end position="98"/>
    </location>
</feature>
<feature type="compositionally biased region" description="Low complexity" evidence="1">
    <location>
        <begin position="67"/>
        <end position="76"/>
    </location>
</feature>
<evidence type="ECO:0000313" key="2">
    <source>
        <dbReference type="EMBL" id="KAL0092565.1"/>
    </source>
</evidence>
<sequence>MVHNHGPSGNLKSHPAARIFTSDEKSLIANMTNAGASPRAIYTTILDRNPNILISTRDIWYQRSLLPSSSGSRRSSNGGGGPSEITKSPSLSPEVPIDQPTDQAIVSQTEPQADILLPEATLDINRVEPLTVDPLTPSYRLLELTKYIYSTIDATNRQAFRESIMKFFSDEQAIP</sequence>
<gene>
    <name evidence="2" type="ORF">J3Q64DRAFT_1719548</name>
</gene>
<protein>
    <recommendedName>
        <fullName evidence="4">Homeodomain-like DNA binding domain-containing transcription factor</fullName>
    </recommendedName>
</protein>
<dbReference type="Proteomes" id="UP001448207">
    <property type="component" value="Unassembled WGS sequence"/>
</dbReference>
<evidence type="ECO:0000313" key="3">
    <source>
        <dbReference type="Proteomes" id="UP001448207"/>
    </source>
</evidence>
<dbReference type="EMBL" id="JBCLYO010000002">
    <property type="protein sequence ID" value="KAL0092565.1"/>
    <property type="molecule type" value="Genomic_DNA"/>
</dbReference>
<organism evidence="2 3">
    <name type="scientific">Phycomyces blakesleeanus</name>
    <dbReference type="NCBI Taxonomy" id="4837"/>
    <lineage>
        <taxon>Eukaryota</taxon>
        <taxon>Fungi</taxon>
        <taxon>Fungi incertae sedis</taxon>
        <taxon>Mucoromycota</taxon>
        <taxon>Mucoromycotina</taxon>
        <taxon>Mucoromycetes</taxon>
        <taxon>Mucorales</taxon>
        <taxon>Phycomycetaceae</taxon>
        <taxon>Phycomyces</taxon>
    </lineage>
</organism>
<evidence type="ECO:0000256" key="1">
    <source>
        <dbReference type="SAM" id="MobiDB-lite"/>
    </source>
</evidence>
<proteinExistence type="predicted"/>
<comment type="caution">
    <text evidence="2">The sequence shown here is derived from an EMBL/GenBank/DDBJ whole genome shotgun (WGS) entry which is preliminary data.</text>
</comment>
<name>A0ABR3BB06_PHYBL</name>
<evidence type="ECO:0008006" key="4">
    <source>
        <dbReference type="Google" id="ProtNLM"/>
    </source>
</evidence>
<reference evidence="2 3" key="1">
    <citation type="submission" date="2024-04" db="EMBL/GenBank/DDBJ databases">
        <title>Symmetric and asymmetric DNA N6-adenine methylation regulates different biological responses in Mucorales.</title>
        <authorList>
            <consortium name="Lawrence Berkeley National Laboratory"/>
            <person name="Lax C."/>
            <person name="Mondo S.J."/>
            <person name="Osorio-Concepcion M."/>
            <person name="Muszewska A."/>
            <person name="Corrochano-Luque M."/>
            <person name="Gutierrez G."/>
            <person name="Riley R."/>
            <person name="Lipzen A."/>
            <person name="Guo J."/>
            <person name="Hundley H."/>
            <person name="Amirebrahimi M."/>
            <person name="Ng V."/>
            <person name="Lorenzo-Gutierrez D."/>
            <person name="Binder U."/>
            <person name="Yang J."/>
            <person name="Song Y."/>
            <person name="Canovas D."/>
            <person name="Navarro E."/>
            <person name="Freitag M."/>
            <person name="Gabaldon T."/>
            <person name="Grigoriev I.V."/>
            <person name="Corrochano L.M."/>
            <person name="Nicolas F.E."/>
            <person name="Garre V."/>
        </authorList>
    </citation>
    <scope>NUCLEOTIDE SEQUENCE [LARGE SCALE GENOMIC DNA]</scope>
    <source>
        <strain evidence="2 3">L51</strain>
    </source>
</reference>
<keyword evidence="3" id="KW-1185">Reference proteome</keyword>